<dbReference type="Proteomes" id="UP000672039">
    <property type="component" value="Chromosome"/>
</dbReference>
<organism evidence="1 2">
    <name type="scientific">Thiothrix litoralis</name>
    <dbReference type="NCBI Taxonomy" id="2891210"/>
    <lineage>
        <taxon>Bacteria</taxon>
        <taxon>Pseudomonadati</taxon>
        <taxon>Pseudomonadota</taxon>
        <taxon>Gammaproteobacteria</taxon>
        <taxon>Thiotrichales</taxon>
        <taxon>Thiotrichaceae</taxon>
        <taxon>Thiothrix</taxon>
    </lineage>
</organism>
<dbReference type="EMBL" id="CP072801">
    <property type="protein sequence ID" value="QTR46737.1"/>
    <property type="molecule type" value="Genomic_DNA"/>
</dbReference>
<accession>A0ABX7WU22</accession>
<gene>
    <name evidence="1" type="ORF">J9253_01935</name>
</gene>
<dbReference type="RefSeq" id="WP_210223061.1">
    <property type="nucleotide sequence ID" value="NZ_CP072801.1"/>
</dbReference>
<evidence type="ECO:0000313" key="1">
    <source>
        <dbReference type="EMBL" id="QTR46737.1"/>
    </source>
</evidence>
<evidence type="ECO:0000313" key="2">
    <source>
        <dbReference type="Proteomes" id="UP000672039"/>
    </source>
</evidence>
<keyword evidence="2" id="KW-1185">Reference proteome</keyword>
<proteinExistence type="predicted"/>
<protein>
    <submittedName>
        <fullName evidence="1">Uncharacterized protein</fullName>
    </submittedName>
</protein>
<sequence length="593" mass="63354">MANEEWGKPDGHSEPVILPDDFHGKSKEKFGKLKHADVSFERYLAHETAEFQRQQALEHNPELQYKPKCGAMTPCGNGDFEKALDVTQWHGAYGSLPLNINSLTAGIMGGAITAPNSHQTWVSAGTDPNVGISTTAQGSPGAVRIGNAVAGFGCELLSKTFVVTPAVSTINFWYAVVLQNPAGHPPSDQPFFQVRVTAGGSVVPGAFDFGGGSDTLIADSTNPFFQTTTVGSEKIVYKDWSCAQINLTSQIGQVVTVEFITADCGYGAHWGYAYLDNFCGDCCGSWNLTYDCENSTHCGSGQVCFDYELPTVNKLTGSVTITLDLYQNGVVVGNLSSGVLTSGTSYCFAITPVLLAGMNASLGGFDFVATGHFAIGSTSLGTMLVGAAPDGIDVGKNNDYQIACKSCMDIRHEQEAYLHKQCAGKYNLLPSIHCDCPDAEPLPPDDCHCDCTPVTLPELVPCISVKWGDSRCDRLETNDVEVLCVTVCNCYSNVTFNSLSIGHIGVTDMAGNPVPLLPDGTPSVQIFPSGPICFGSLGPCKSPNQPSCVSRELVLYTRGAIGQDYRLSFDGICFSILHHVEVEKCFVINLCQD</sequence>
<name>A0ABX7WU22_9GAMM</name>
<reference evidence="1 2" key="1">
    <citation type="submission" date="2021-04" db="EMBL/GenBank/DDBJ databases">
        <title>Genomics, taxonomy and metabolism of representatives of sulfur bacteria of the genus Thiothrix: Thiothrix fructosivorans QT, Thiothrix unzii A1T and three new species, Thiothrix subterranea sp. nov., Thiothrix litoralis sp. nov. and 'Candidatus Thiothrix anitrata' sp. nov.</title>
        <authorList>
            <person name="Ravin N.V."/>
            <person name="Smolyakov D."/>
            <person name="Rudenko T.S."/>
            <person name="Mardanov A.V."/>
            <person name="Beletsky A.V."/>
            <person name="Markov N.D."/>
            <person name="Fomenkov A.I."/>
            <person name="Roberts R.J."/>
            <person name="Karnachuk O.V."/>
            <person name="Novikov A."/>
            <person name="Grabovich M.Y."/>
        </authorList>
    </citation>
    <scope>NUCLEOTIDE SEQUENCE [LARGE SCALE GENOMIC DNA]</scope>
    <source>
        <strain evidence="1 2">AS</strain>
    </source>
</reference>